<feature type="region of interest" description="Disordered" evidence="1">
    <location>
        <begin position="135"/>
        <end position="164"/>
    </location>
</feature>
<keyword evidence="3" id="KW-1185">Reference proteome</keyword>
<reference evidence="2" key="1">
    <citation type="submission" date="2023-12" db="EMBL/GenBank/DDBJ databases">
        <title>Genome assembly of Anisodus tanguticus.</title>
        <authorList>
            <person name="Wang Y.-J."/>
        </authorList>
    </citation>
    <scope>NUCLEOTIDE SEQUENCE</scope>
    <source>
        <strain evidence="2">KB-2021</strain>
        <tissue evidence="2">Leaf</tissue>
    </source>
</reference>
<accession>A0AAE1UVU9</accession>
<sequence length="289" mass="32194">MESYGTPSERRASSILSSVRNWVSIMESKVSSGKGDLIVLMVRRSRAPAAFVRPPMQGPVHLRLKRARGFTGVGRVRGRLVGTGFGISRGNCFQINHQINRSTRSPFLRRPHRSRAEAPEGAIMLHDSKCRISETMQSPGPALRSSPTLSRGKERAFPPREKATFRERPNRPLRTLVEEIENRTEQARRVLTPSFLSFGQVQLQRKEKVGPVPRVRCLGEGGSPKLNKATFFGEARQDGNGRNQATSPPGLEKEVSTINRCPYVEEIWKHLLNTLLAGGSPLPLQDEAE</sequence>
<dbReference type="EMBL" id="JAVYJV010000023">
    <property type="protein sequence ID" value="KAK4339054.1"/>
    <property type="molecule type" value="Genomic_DNA"/>
</dbReference>
<protein>
    <submittedName>
        <fullName evidence="2">Uncharacterized protein</fullName>
    </submittedName>
</protein>
<gene>
    <name evidence="2" type="ORF">RND71_040516</name>
</gene>
<evidence type="ECO:0000313" key="2">
    <source>
        <dbReference type="EMBL" id="KAK4339054.1"/>
    </source>
</evidence>
<organism evidence="2 3">
    <name type="scientific">Anisodus tanguticus</name>
    <dbReference type="NCBI Taxonomy" id="243964"/>
    <lineage>
        <taxon>Eukaryota</taxon>
        <taxon>Viridiplantae</taxon>
        <taxon>Streptophyta</taxon>
        <taxon>Embryophyta</taxon>
        <taxon>Tracheophyta</taxon>
        <taxon>Spermatophyta</taxon>
        <taxon>Magnoliopsida</taxon>
        <taxon>eudicotyledons</taxon>
        <taxon>Gunneridae</taxon>
        <taxon>Pentapetalae</taxon>
        <taxon>asterids</taxon>
        <taxon>lamiids</taxon>
        <taxon>Solanales</taxon>
        <taxon>Solanaceae</taxon>
        <taxon>Solanoideae</taxon>
        <taxon>Hyoscyameae</taxon>
        <taxon>Anisodus</taxon>
    </lineage>
</organism>
<comment type="caution">
    <text evidence="2">The sequence shown here is derived from an EMBL/GenBank/DDBJ whole genome shotgun (WGS) entry which is preliminary data.</text>
</comment>
<proteinExistence type="predicted"/>
<feature type="compositionally biased region" description="Basic and acidic residues" evidence="1">
    <location>
        <begin position="151"/>
        <end position="164"/>
    </location>
</feature>
<evidence type="ECO:0000256" key="1">
    <source>
        <dbReference type="SAM" id="MobiDB-lite"/>
    </source>
</evidence>
<name>A0AAE1UVU9_9SOLA</name>
<evidence type="ECO:0000313" key="3">
    <source>
        <dbReference type="Proteomes" id="UP001291623"/>
    </source>
</evidence>
<dbReference type="Proteomes" id="UP001291623">
    <property type="component" value="Unassembled WGS sequence"/>
</dbReference>
<dbReference type="AlphaFoldDB" id="A0AAE1UVU9"/>